<dbReference type="PANTHER" id="PTHR23280">
    <property type="entry name" value="4.1 G PROTEIN"/>
    <property type="match status" value="1"/>
</dbReference>
<name>A0A1I7WVP6_HETBA</name>
<dbReference type="Proteomes" id="UP000095283">
    <property type="component" value="Unplaced"/>
</dbReference>
<keyword evidence="4" id="KW-1185">Reference proteome</keyword>
<sequence>MGKDGDPGGQTIMSKDPKVQTAKVRLLDGTHKDFELHVNYIENLIHVSYFLVIRIHFRLIQPEEKPKSSLFRWGSARFRYHGRTQFQTKMASQMFDRPSSVTVQRTNSARLTQSLDNGVFVTKDQNRNDAVSPLHYADNDLGSREKKPRIGSRQGAGSVFVTHIFTGQCENSTNGIVGDHPGVVEAQEGEEAGVCLTGAGLGALSEDEGSLIFSVTPPQMSPTGRSFLSRLGFKVAPPASIICIVLRYLWCANVDVSERSSRLLLFGYYLCLFCCLVDLHSSWILYLLNMSTQAIRTVRTSQVKHTVQKQTFQNYVVSSEDKPVNYYLYIIYVVLLFKHCFIFCCTEENESPSRSRYKHYLYNISLSVPQFLDILIRFLILFRIFILS</sequence>
<keyword evidence="2" id="KW-0472">Membrane</keyword>
<dbReference type="AlphaFoldDB" id="A0A1I7WVP6"/>
<evidence type="ECO:0000256" key="2">
    <source>
        <dbReference type="SAM" id="Phobius"/>
    </source>
</evidence>
<evidence type="ECO:0000256" key="1">
    <source>
        <dbReference type="SAM" id="MobiDB-lite"/>
    </source>
</evidence>
<proteinExistence type="predicted"/>
<dbReference type="Pfam" id="PF08736">
    <property type="entry name" value="FA"/>
    <property type="match status" value="1"/>
</dbReference>
<organism evidence="4 5">
    <name type="scientific">Heterorhabditis bacteriophora</name>
    <name type="common">Entomopathogenic nematode worm</name>
    <dbReference type="NCBI Taxonomy" id="37862"/>
    <lineage>
        <taxon>Eukaryota</taxon>
        <taxon>Metazoa</taxon>
        <taxon>Ecdysozoa</taxon>
        <taxon>Nematoda</taxon>
        <taxon>Chromadorea</taxon>
        <taxon>Rhabditida</taxon>
        <taxon>Rhabditina</taxon>
        <taxon>Rhabditomorpha</taxon>
        <taxon>Strongyloidea</taxon>
        <taxon>Heterorhabditidae</taxon>
        <taxon>Heterorhabditis</taxon>
    </lineage>
</organism>
<evidence type="ECO:0000259" key="3">
    <source>
        <dbReference type="SMART" id="SM01195"/>
    </source>
</evidence>
<dbReference type="SMART" id="SM01195">
    <property type="entry name" value="FA"/>
    <property type="match status" value="1"/>
</dbReference>
<feature type="transmembrane region" description="Helical" evidence="2">
    <location>
        <begin position="231"/>
        <end position="251"/>
    </location>
</feature>
<feature type="region of interest" description="Disordered" evidence="1">
    <location>
        <begin position="131"/>
        <end position="152"/>
    </location>
</feature>
<reference evidence="5" key="1">
    <citation type="submission" date="2016-11" db="UniProtKB">
        <authorList>
            <consortium name="WormBaseParasite"/>
        </authorList>
    </citation>
    <scope>IDENTIFICATION</scope>
</reference>
<dbReference type="PANTHER" id="PTHR23280:SF21">
    <property type="entry name" value="PROTEIN 4.1 HOMOLOG"/>
    <property type="match status" value="1"/>
</dbReference>
<feature type="transmembrane region" description="Helical" evidence="2">
    <location>
        <begin position="326"/>
        <end position="345"/>
    </location>
</feature>
<protein>
    <submittedName>
        <fullName evidence="5">FA domain-containing protein</fullName>
    </submittedName>
</protein>
<accession>A0A1I7WVP6</accession>
<feature type="domain" description="FERM adjacent" evidence="3">
    <location>
        <begin position="68"/>
        <end position="116"/>
    </location>
</feature>
<dbReference type="GO" id="GO:0005856">
    <property type="term" value="C:cytoskeleton"/>
    <property type="evidence" value="ECO:0007669"/>
    <property type="project" value="TreeGrafter"/>
</dbReference>
<dbReference type="GO" id="GO:0031032">
    <property type="term" value="P:actomyosin structure organization"/>
    <property type="evidence" value="ECO:0007669"/>
    <property type="project" value="TreeGrafter"/>
</dbReference>
<dbReference type="WBParaSite" id="Hba_09208">
    <property type="protein sequence ID" value="Hba_09208"/>
    <property type="gene ID" value="Hba_09208"/>
</dbReference>
<dbReference type="InterPro" id="IPR014847">
    <property type="entry name" value="FA"/>
</dbReference>
<keyword evidence="2" id="KW-1133">Transmembrane helix</keyword>
<evidence type="ECO:0000313" key="5">
    <source>
        <dbReference type="WBParaSite" id="Hba_09208"/>
    </source>
</evidence>
<keyword evidence="2" id="KW-0812">Transmembrane</keyword>
<feature type="transmembrane region" description="Helical" evidence="2">
    <location>
        <begin position="366"/>
        <end position="386"/>
    </location>
</feature>
<feature type="transmembrane region" description="Helical" evidence="2">
    <location>
        <begin position="263"/>
        <end position="286"/>
    </location>
</feature>
<evidence type="ECO:0000313" key="4">
    <source>
        <dbReference type="Proteomes" id="UP000095283"/>
    </source>
</evidence>